<dbReference type="PANTHER" id="PTHR21064">
    <property type="entry name" value="AMINOGLYCOSIDE PHOSPHOTRANSFERASE DOMAIN-CONTAINING PROTEIN-RELATED"/>
    <property type="match status" value="1"/>
</dbReference>
<dbReference type="InterPro" id="IPR002575">
    <property type="entry name" value="Aminoglycoside_PTrfase"/>
</dbReference>
<dbReference type="InterPro" id="IPR050249">
    <property type="entry name" value="Pseudomonas-type_ThrB"/>
</dbReference>
<dbReference type="InterPro" id="IPR011009">
    <property type="entry name" value="Kinase-like_dom_sf"/>
</dbReference>
<dbReference type="AlphaFoldDB" id="U2FGQ1"/>
<name>U2FGQ1_9MOLU</name>
<sequence>MNETIIKDIKDNVIPQLIEVLNIKIDTLTEIGGYQNHVYQYSEADQEFIIRITTSTHRIISEIEEEIQFINTLYQNRVSVPQVITSIHRNSVLTFHTNANTYYVTIFEKVDALNWTEYKQTSQTFYKAGKELGRIHEVSKKLKNKINRHSYKENQFIKDVYNEIPDKHIQERLTKLLDELDGLSKNEDEYGLVHGDYNFANILYQEHDCLTVIDFDECEYNWYIYDVAVYLFYYLLGGNPNKMNKEPNEELFKHFITGYRTECTISVDWISKLPLFLRLREFILLSSIYKNFSMSNLAPWQAAFVQAAEFRILNNKPFIELDYVKLFEDL</sequence>
<dbReference type="RefSeq" id="WP_008827368.1">
    <property type="nucleotide sequence ID" value="NZ_AFNU02000006.1"/>
</dbReference>
<accession>U2FGQ1</accession>
<comment type="caution">
    <text evidence="3">The sequence shown here is derived from an EMBL/GenBank/DDBJ whole genome shotgun (WGS) entry which is preliminary data.</text>
</comment>
<organism evidence="3 4">
    <name type="scientific">Haloplasma contractile SSD-17B</name>
    <dbReference type="NCBI Taxonomy" id="1033810"/>
    <lineage>
        <taxon>Bacteria</taxon>
        <taxon>Bacillati</taxon>
        <taxon>Mycoplasmatota</taxon>
        <taxon>Mollicutes</taxon>
        <taxon>Haloplasmatales</taxon>
        <taxon>Haloplasmataceae</taxon>
        <taxon>Haloplasma</taxon>
    </lineage>
</organism>
<reference evidence="3 4" key="1">
    <citation type="journal article" date="2011" name="J. Bacteriol.">
        <title>Genome sequence of Haloplasma contractile, an unusual contractile bacterium from a deep-sea anoxic brine lake.</title>
        <authorList>
            <person name="Antunes A."/>
            <person name="Alam I."/>
            <person name="El Dorry H."/>
            <person name="Siam R."/>
            <person name="Robertson A."/>
            <person name="Bajic V.B."/>
            <person name="Stingl U."/>
        </authorList>
    </citation>
    <scope>NUCLEOTIDE SEQUENCE [LARGE SCALE GENOMIC DNA]</scope>
    <source>
        <strain evidence="3 4">SSD-17B</strain>
    </source>
</reference>
<evidence type="ECO:0000313" key="4">
    <source>
        <dbReference type="Proteomes" id="UP000005707"/>
    </source>
</evidence>
<feature type="domain" description="Aminoglycoside phosphotransferase" evidence="2">
    <location>
        <begin position="32"/>
        <end position="233"/>
    </location>
</feature>
<dbReference type="FunCoup" id="U2FGQ1">
    <property type="interactions" value="2"/>
</dbReference>
<dbReference type="Proteomes" id="UP000005707">
    <property type="component" value="Unassembled WGS sequence"/>
</dbReference>
<protein>
    <submittedName>
        <fullName evidence="3">Phosphotransferase enzyme protein</fullName>
    </submittedName>
</protein>
<dbReference type="eggNOG" id="COG2334">
    <property type="taxonomic scope" value="Bacteria"/>
</dbReference>
<dbReference type="EMBL" id="AFNU02000006">
    <property type="protein sequence ID" value="ERJ12025.1"/>
    <property type="molecule type" value="Genomic_DNA"/>
</dbReference>
<evidence type="ECO:0000256" key="1">
    <source>
        <dbReference type="ARBA" id="ARBA00038240"/>
    </source>
</evidence>
<dbReference type="SUPFAM" id="SSF56112">
    <property type="entry name" value="Protein kinase-like (PK-like)"/>
    <property type="match status" value="1"/>
</dbReference>
<dbReference type="Pfam" id="PF01636">
    <property type="entry name" value="APH"/>
    <property type="match status" value="1"/>
</dbReference>
<keyword evidence="4" id="KW-1185">Reference proteome</keyword>
<reference evidence="3 4" key="2">
    <citation type="journal article" date="2013" name="PLoS ONE">
        <title>INDIGO - INtegrated Data Warehouse of MIcrobial GenOmes with Examples from the Red Sea Extremophiles.</title>
        <authorList>
            <person name="Alam I."/>
            <person name="Antunes A."/>
            <person name="Kamau A.A."/>
            <person name="Ba Alawi W."/>
            <person name="Kalkatawi M."/>
            <person name="Stingl U."/>
            <person name="Bajic V.B."/>
        </authorList>
    </citation>
    <scope>NUCLEOTIDE SEQUENCE [LARGE SCALE GENOMIC DNA]</scope>
    <source>
        <strain evidence="3 4">SSD-17B</strain>
    </source>
</reference>
<gene>
    <name evidence="3" type="ORF">HLPCO_001939</name>
</gene>
<comment type="similarity">
    <text evidence="1">Belongs to the pseudomonas-type ThrB family.</text>
</comment>
<evidence type="ECO:0000259" key="2">
    <source>
        <dbReference type="Pfam" id="PF01636"/>
    </source>
</evidence>
<dbReference type="PANTHER" id="PTHR21064:SF6">
    <property type="entry name" value="AMINOGLYCOSIDE PHOSPHOTRANSFERASE DOMAIN-CONTAINING PROTEIN"/>
    <property type="match status" value="1"/>
</dbReference>
<dbReference type="Gene3D" id="3.90.1200.10">
    <property type="match status" value="1"/>
</dbReference>
<dbReference type="OrthoDB" id="4030632at2"/>
<dbReference type="GO" id="GO:0009088">
    <property type="term" value="P:threonine biosynthetic process"/>
    <property type="evidence" value="ECO:0007669"/>
    <property type="project" value="TreeGrafter"/>
</dbReference>
<evidence type="ECO:0000313" key="3">
    <source>
        <dbReference type="EMBL" id="ERJ12025.1"/>
    </source>
</evidence>
<proteinExistence type="inferred from homology"/>
<dbReference type="InParanoid" id="U2FGQ1"/>
<dbReference type="STRING" id="1033810.HLPCO_001939"/>
<dbReference type="GO" id="GO:0004413">
    <property type="term" value="F:homoserine kinase activity"/>
    <property type="evidence" value="ECO:0007669"/>
    <property type="project" value="TreeGrafter"/>
</dbReference>